<sequence length="86" mass="9476">MTDKLPTMYGPPPHSDTWTKADIAEDLHKDPADVTFDDVCSFAMQQCTDLIHAIAQANIHGYNEEAILKIATDVHLHEQDISSALG</sequence>
<gene>
    <name evidence="1" type="ORF">LCGC14_1345770</name>
</gene>
<comment type="caution">
    <text evidence="1">The sequence shown here is derived from an EMBL/GenBank/DDBJ whole genome shotgun (WGS) entry which is preliminary data.</text>
</comment>
<accession>A0A0F9MT94</accession>
<organism evidence="1">
    <name type="scientific">marine sediment metagenome</name>
    <dbReference type="NCBI Taxonomy" id="412755"/>
    <lineage>
        <taxon>unclassified sequences</taxon>
        <taxon>metagenomes</taxon>
        <taxon>ecological metagenomes</taxon>
    </lineage>
</organism>
<reference evidence="1" key="1">
    <citation type="journal article" date="2015" name="Nature">
        <title>Complex archaea that bridge the gap between prokaryotes and eukaryotes.</title>
        <authorList>
            <person name="Spang A."/>
            <person name="Saw J.H."/>
            <person name="Jorgensen S.L."/>
            <person name="Zaremba-Niedzwiedzka K."/>
            <person name="Martijn J."/>
            <person name="Lind A.E."/>
            <person name="van Eijk R."/>
            <person name="Schleper C."/>
            <person name="Guy L."/>
            <person name="Ettema T.J."/>
        </authorList>
    </citation>
    <scope>NUCLEOTIDE SEQUENCE</scope>
</reference>
<proteinExistence type="predicted"/>
<evidence type="ECO:0000313" key="1">
    <source>
        <dbReference type="EMBL" id="KKM79850.1"/>
    </source>
</evidence>
<protein>
    <submittedName>
        <fullName evidence="1">Uncharacterized protein</fullName>
    </submittedName>
</protein>
<dbReference type="EMBL" id="LAZR01008277">
    <property type="protein sequence ID" value="KKM79850.1"/>
    <property type="molecule type" value="Genomic_DNA"/>
</dbReference>
<name>A0A0F9MT94_9ZZZZ</name>
<dbReference type="AlphaFoldDB" id="A0A0F9MT94"/>